<evidence type="ECO:0000256" key="1">
    <source>
        <dbReference type="SAM" id="MobiDB-lite"/>
    </source>
</evidence>
<keyword evidence="3" id="KW-1185">Reference proteome</keyword>
<feature type="region of interest" description="Disordered" evidence="1">
    <location>
        <begin position="54"/>
        <end position="83"/>
    </location>
</feature>
<name>A0A7J7H1U6_CAMSI</name>
<dbReference type="Proteomes" id="UP000593564">
    <property type="component" value="Unassembled WGS sequence"/>
</dbReference>
<sequence>MIKIILSLEPKVSRLIISTVSEQPTNPIKQKNQEKINKNNFQYYLANLITEKPQKFKKNTENPIQNLNKSRKDNKKNPIQNSR</sequence>
<dbReference type="AlphaFoldDB" id="A0A7J7H1U6"/>
<evidence type="ECO:0000313" key="2">
    <source>
        <dbReference type="EMBL" id="KAF5946171.1"/>
    </source>
</evidence>
<reference evidence="2 3" key="2">
    <citation type="submission" date="2020-07" db="EMBL/GenBank/DDBJ databases">
        <title>Genome assembly of wild tea tree DASZ reveals pedigree and selection history of tea varieties.</title>
        <authorList>
            <person name="Zhang W."/>
        </authorList>
    </citation>
    <scope>NUCLEOTIDE SEQUENCE [LARGE SCALE GENOMIC DNA]</scope>
    <source>
        <strain evidence="3">cv. G240</strain>
        <tissue evidence="2">Leaf</tissue>
    </source>
</reference>
<dbReference type="EMBL" id="JACBKZ010000007">
    <property type="protein sequence ID" value="KAF5946171.1"/>
    <property type="molecule type" value="Genomic_DNA"/>
</dbReference>
<evidence type="ECO:0000313" key="3">
    <source>
        <dbReference type="Proteomes" id="UP000593564"/>
    </source>
</evidence>
<accession>A0A7J7H1U6</accession>
<proteinExistence type="predicted"/>
<reference evidence="3" key="1">
    <citation type="journal article" date="2020" name="Nat. Commun.">
        <title>Genome assembly of wild tea tree DASZ reveals pedigree and selection history of tea varieties.</title>
        <authorList>
            <person name="Zhang W."/>
            <person name="Zhang Y."/>
            <person name="Qiu H."/>
            <person name="Guo Y."/>
            <person name="Wan H."/>
            <person name="Zhang X."/>
            <person name="Scossa F."/>
            <person name="Alseekh S."/>
            <person name="Zhang Q."/>
            <person name="Wang P."/>
            <person name="Xu L."/>
            <person name="Schmidt M.H."/>
            <person name="Jia X."/>
            <person name="Li D."/>
            <person name="Zhu A."/>
            <person name="Guo F."/>
            <person name="Chen W."/>
            <person name="Ni D."/>
            <person name="Usadel B."/>
            <person name="Fernie A.R."/>
            <person name="Wen W."/>
        </authorList>
    </citation>
    <scope>NUCLEOTIDE SEQUENCE [LARGE SCALE GENOMIC DNA]</scope>
    <source>
        <strain evidence="3">cv. G240</strain>
    </source>
</reference>
<comment type="caution">
    <text evidence="2">The sequence shown here is derived from an EMBL/GenBank/DDBJ whole genome shotgun (WGS) entry which is preliminary data.</text>
</comment>
<organism evidence="2 3">
    <name type="scientific">Camellia sinensis</name>
    <name type="common">Tea plant</name>
    <name type="synonym">Thea sinensis</name>
    <dbReference type="NCBI Taxonomy" id="4442"/>
    <lineage>
        <taxon>Eukaryota</taxon>
        <taxon>Viridiplantae</taxon>
        <taxon>Streptophyta</taxon>
        <taxon>Embryophyta</taxon>
        <taxon>Tracheophyta</taxon>
        <taxon>Spermatophyta</taxon>
        <taxon>Magnoliopsida</taxon>
        <taxon>eudicotyledons</taxon>
        <taxon>Gunneridae</taxon>
        <taxon>Pentapetalae</taxon>
        <taxon>asterids</taxon>
        <taxon>Ericales</taxon>
        <taxon>Theaceae</taxon>
        <taxon>Camellia</taxon>
    </lineage>
</organism>
<gene>
    <name evidence="2" type="ORF">HYC85_016399</name>
</gene>
<protein>
    <submittedName>
        <fullName evidence="2">Uncharacterized protein</fullName>
    </submittedName>
</protein>